<accession>A0A3G2CEU7</accession>
<reference evidence="1" key="1">
    <citation type="submission" date="2018-09" db="EMBL/GenBank/DDBJ databases">
        <title>the complete sequence of IncHI2 blaIMP-4-carrying plasmid from Enterobacter cloacae.</title>
        <authorList>
            <person name="Zhu Y."/>
            <person name="Schwarz S."/>
            <person name="Hua X."/>
            <person name="Liu S."/>
            <person name="Zhang W."/>
        </authorList>
    </citation>
    <scope>NUCLEOTIDE SEQUENCE</scope>
    <source>
        <strain evidence="1">EC62</strain>
        <plasmid evidence="1">pIMP-4-EC62</plasmid>
    </source>
</reference>
<proteinExistence type="predicted"/>
<name>A0A3G2CEU7_ENTCL</name>
<sequence length="199" mass="21412">MHAAAQLDALQPVQDEQCALDASQLTQGDGQAVLARVAAKLPEHQRGRRRALLDRGGHPQDFIPMGADVLDVERAADHRFQRLVGGIALRDVELGVAQVTNARGEAEAQQVHQREDVVREPCRVGVVLLDPQVGFVIQQAVEHVGRVAHADVHDLGVERRVLVGDMGVERPPWAAAVFRIDVAGALGLAAGAEVLAVRR</sequence>
<dbReference type="AlphaFoldDB" id="A0A3G2CEU7"/>
<protein>
    <submittedName>
        <fullName evidence="1">Uncharacterized protein</fullName>
    </submittedName>
</protein>
<evidence type="ECO:0000313" key="1">
    <source>
        <dbReference type="EMBL" id="AYM51153.1"/>
    </source>
</evidence>
<organism evidence="1">
    <name type="scientific">Enterobacter cloacae</name>
    <dbReference type="NCBI Taxonomy" id="550"/>
    <lineage>
        <taxon>Bacteria</taxon>
        <taxon>Pseudomonadati</taxon>
        <taxon>Pseudomonadota</taxon>
        <taxon>Gammaproteobacteria</taxon>
        <taxon>Enterobacterales</taxon>
        <taxon>Enterobacteriaceae</taxon>
        <taxon>Enterobacter</taxon>
        <taxon>Enterobacter cloacae complex</taxon>
    </lineage>
</organism>
<keyword evidence="1" id="KW-0614">Plasmid</keyword>
<geneLocation type="plasmid" evidence="1">
    <name>pIMP-4-EC62</name>
</geneLocation>
<dbReference type="EMBL" id="MH829594">
    <property type="protein sequence ID" value="AYM51153.1"/>
    <property type="molecule type" value="Genomic_DNA"/>
</dbReference>